<keyword evidence="2" id="KW-1185">Reference proteome</keyword>
<evidence type="ECO:0008006" key="3">
    <source>
        <dbReference type="Google" id="ProtNLM"/>
    </source>
</evidence>
<dbReference type="GeneID" id="71997545"/>
<organism evidence="1 2">
    <name type="scientific">Rhodofomes roseus</name>
    <dbReference type="NCBI Taxonomy" id="34475"/>
    <lineage>
        <taxon>Eukaryota</taxon>
        <taxon>Fungi</taxon>
        <taxon>Dikarya</taxon>
        <taxon>Basidiomycota</taxon>
        <taxon>Agaricomycotina</taxon>
        <taxon>Agaricomycetes</taxon>
        <taxon>Polyporales</taxon>
        <taxon>Rhodofomes</taxon>
    </lineage>
</organism>
<evidence type="ECO:0000313" key="2">
    <source>
        <dbReference type="Proteomes" id="UP000814176"/>
    </source>
</evidence>
<gene>
    <name evidence="1" type="ORF">C8Q71DRAFT_181591</name>
</gene>
<evidence type="ECO:0000313" key="1">
    <source>
        <dbReference type="EMBL" id="KAH9833410.1"/>
    </source>
</evidence>
<comment type="caution">
    <text evidence="1">The sequence shown here is derived from an EMBL/GenBank/DDBJ whole genome shotgun (WGS) entry which is preliminary data.</text>
</comment>
<dbReference type="Proteomes" id="UP000814176">
    <property type="component" value="Unassembled WGS sequence"/>
</dbReference>
<proteinExistence type="predicted"/>
<sequence>MEIENAYFRAMPNRRTTINDLPPDVLLLILYEVFQERLRYYRTGQHGDDLVPVSPHDKHVSDRSRCSAEYLASVCPLWRFSMSSRSIFWAQLVVWTGRDATPLSLIREYLEWSRERPLHIYVLRRFDPSTVDHAEKAHVKAIVELLLPHVKRWKVLSIKLLHSSSLPCPRFDLVGLAENLIQLNLDFIVDDVVSRSAEAPSPVGEFETPLLEELSIGGVHFREAYMEAFPRSSIPLQLRRLALTGYMSPQVRFPLVDLLTALLTCKDLCALYLENIQLDVSVANTPFPHSSAWKWHVEIIDFIDISGDVIEEFHRLLRYPMSQLASYTRCSMPTREPSEPTDRGSFAAGLAEIASPGALLYYVTLVGHDVLEMTIKDSAGLQPEVLRALAKPTSPEGDDPYWLCPNLVELHITGCRQFRSADLRAALEARLIAHEATDFAIPDDPDFVLRSVEALYVHDCGELAPDDKEWFDKNVEHVRWDDWEGGSWRPMVS</sequence>
<protein>
    <recommendedName>
        <fullName evidence="3">F-box domain-containing protein</fullName>
    </recommendedName>
</protein>
<accession>A0ABQ8K8X5</accession>
<dbReference type="EMBL" id="JADCUA010000018">
    <property type="protein sequence ID" value="KAH9833410.1"/>
    <property type="molecule type" value="Genomic_DNA"/>
</dbReference>
<dbReference type="RefSeq" id="XP_047776150.1">
    <property type="nucleotide sequence ID" value="XM_047916813.1"/>
</dbReference>
<name>A0ABQ8K8X5_9APHY</name>
<reference evidence="1 2" key="1">
    <citation type="journal article" date="2021" name="Environ. Microbiol.">
        <title>Gene family expansions and transcriptome signatures uncover fungal adaptations to wood decay.</title>
        <authorList>
            <person name="Hage H."/>
            <person name="Miyauchi S."/>
            <person name="Viragh M."/>
            <person name="Drula E."/>
            <person name="Min B."/>
            <person name="Chaduli D."/>
            <person name="Navarro D."/>
            <person name="Favel A."/>
            <person name="Norest M."/>
            <person name="Lesage-Meessen L."/>
            <person name="Balint B."/>
            <person name="Merenyi Z."/>
            <person name="de Eugenio L."/>
            <person name="Morin E."/>
            <person name="Martinez A.T."/>
            <person name="Baldrian P."/>
            <person name="Stursova M."/>
            <person name="Martinez M.J."/>
            <person name="Novotny C."/>
            <person name="Magnuson J.K."/>
            <person name="Spatafora J.W."/>
            <person name="Maurice S."/>
            <person name="Pangilinan J."/>
            <person name="Andreopoulos W."/>
            <person name="LaButti K."/>
            <person name="Hundley H."/>
            <person name="Na H."/>
            <person name="Kuo A."/>
            <person name="Barry K."/>
            <person name="Lipzen A."/>
            <person name="Henrissat B."/>
            <person name="Riley R."/>
            <person name="Ahrendt S."/>
            <person name="Nagy L.G."/>
            <person name="Grigoriev I.V."/>
            <person name="Martin F."/>
            <person name="Rosso M.N."/>
        </authorList>
    </citation>
    <scope>NUCLEOTIDE SEQUENCE [LARGE SCALE GENOMIC DNA]</scope>
    <source>
        <strain evidence="1 2">CIRM-BRFM 1785</strain>
    </source>
</reference>